<dbReference type="GO" id="GO:0009399">
    <property type="term" value="P:nitrogen fixation"/>
    <property type="evidence" value="ECO:0007669"/>
    <property type="project" value="UniProtKB-UniRule"/>
</dbReference>
<dbReference type="RefSeq" id="WP_107664583.1">
    <property type="nucleotide sequence ID" value="NZ_PZKG01000069.1"/>
</dbReference>
<dbReference type="AlphaFoldDB" id="A0A2T4JSY9"/>
<comment type="similarity">
    <text evidence="2">Belongs to the CowN family.</text>
</comment>
<protein>
    <recommendedName>
        <fullName evidence="2">N(2)-fixation sustaining protein CowN</fullName>
    </recommendedName>
    <alternativeName>
        <fullName evidence="2">CO weal-nitrogenase</fullName>
    </alternativeName>
</protein>
<keyword evidence="1 2" id="KW-0535">Nitrogen fixation</keyword>
<dbReference type="Proteomes" id="UP000241010">
    <property type="component" value="Unassembled WGS sequence"/>
</dbReference>
<evidence type="ECO:0000256" key="2">
    <source>
        <dbReference type="HAMAP-Rule" id="MF_02117"/>
    </source>
</evidence>
<organism evidence="3 4">
    <name type="scientific">Cereibacter changlensis JA139</name>
    <dbReference type="NCBI Taxonomy" id="1188249"/>
    <lineage>
        <taxon>Bacteria</taxon>
        <taxon>Pseudomonadati</taxon>
        <taxon>Pseudomonadota</taxon>
        <taxon>Alphaproteobacteria</taxon>
        <taxon>Rhodobacterales</taxon>
        <taxon>Paracoccaceae</taxon>
        <taxon>Cereibacter</taxon>
    </lineage>
</organism>
<comment type="caution">
    <text evidence="3">The sequence shown here is derived from an EMBL/GenBank/DDBJ whole genome shotgun (WGS) entry which is preliminary data.</text>
</comment>
<evidence type="ECO:0000313" key="3">
    <source>
        <dbReference type="EMBL" id="PTE21032.1"/>
    </source>
</evidence>
<evidence type="ECO:0000313" key="4">
    <source>
        <dbReference type="Proteomes" id="UP000241010"/>
    </source>
</evidence>
<sequence>MQEQPVPDRYKSFIGIDCDANAERMMRLMRAAMERSDTPWVGYLSTKLAERARMGQDDLHFIGSQMNALRSFFEGIDDAEGLALLNHLEEHCC</sequence>
<dbReference type="Pfam" id="PF20543">
    <property type="entry name" value="CowN"/>
    <property type="match status" value="1"/>
</dbReference>
<dbReference type="EMBL" id="PZKG01000069">
    <property type="protein sequence ID" value="PTE21032.1"/>
    <property type="molecule type" value="Genomic_DNA"/>
</dbReference>
<name>A0A2T4JSY9_9RHOB</name>
<proteinExistence type="inferred from homology"/>
<gene>
    <name evidence="2" type="primary">cowN</name>
    <name evidence="3" type="ORF">C5F48_14325</name>
</gene>
<accession>A0A2T4JSY9</accession>
<reference evidence="3 4" key="1">
    <citation type="submission" date="2018-03" db="EMBL/GenBank/DDBJ databases">
        <title>Cereibacter changlensis.</title>
        <authorList>
            <person name="Meyer T.E."/>
            <person name="Miller S."/>
            <person name="Lodha T."/>
            <person name="Gandham S."/>
            <person name="Chintalapati S."/>
            <person name="Chintalapati V.R."/>
        </authorList>
    </citation>
    <scope>NUCLEOTIDE SEQUENCE [LARGE SCALE GENOMIC DNA]</scope>
    <source>
        <strain evidence="3 4">JA139</strain>
    </source>
</reference>
<keyword evidence="4" id="KW-1185">Reference proteome</keyword>
<dbReference type="OrthoDB" id="7689335at2"/>
<dbReference type="NCBIfam" id="NF033689">
    <property type="entry name" value="N2Fix_CO_CowN"/>
    <property type="match status" value="1"/>
</dbReference>
<dbReference type="HAMAP" id="MF_02117">
    <property type="entry name" value="CowN"/>
    <property type="match status" value="1"/>
</dbReference>
<dbReference type="InterPro" id="IPR024899">
    <property type="entry name" value="CowN"/>
</dbReference>
<evidence type="ECO:0000256" key="1">
    <source>
        <dbReference type="ARBA" id="ARBA00023231"/>
    </source>
</evidence>
<comment type="function">
    <text evidence="2">Is required to sustain N(2)-dependent growth in the presence of low levels of carbon monoxide (CO). Probably acts by protecting the N(2) fixation ability of the nitrogenase complex, which is inactivated in the presence of CO.</text>
</comment>